<evidence type="ECO:0000313" key="1">
    <source>
        <dbReference type="EMBL" id="AFU02763.1"/>
    </source>
</evidence>
<dbReference type="KEGG" id="nbr:O3I_024040"/>
<protein>
    <submittedName>
        <fullName evidence="1">Uncharacterized protein</fullName>
    </submittedName>
</protein>
<gene>
    <name evidence="1" type="ORF">O3I_024040</name>
</gene>
<dbReference type="Proteomes" id="UP000006304">
    <property type="component" value="Chromosome"/>
</dbReference>
<dbReference type="HOGENOM" id="CLU_2247203_0_0_11"/>
<sequence length="104" mass="11977">MGETIVFDASIKCDPKPVHSNFIMKLMKVDHGLQGAPEHQVARHEYSDPRYSLEDGFFFTEYHDCSRNPAARVDGYYTLLHITQWNDGFPTILDVKTESRNLLC</sequence>
<dbReference type="EMBL" id="CP003876">
    <property type="protein sequence ID" value="AFU02763.1"/>
    <property type="molecule type" value="Genomic_DNA"/>
</dbReference>
<proteinExistence type="predicted"/>
<name>K0ESK0_NOCB7</name>
<keyword evidence="2" id="KW-1185">Reference proteome</keyword>
<dbReference type="AlphaFoldDB" id="K0ESK0"/>
<accession>K0ESK0</accession>
<organism evidence="1 2">
    <name type="scientific">Nocardia brasiliensis (strain ATCC 700358 / HUJEG-1)</name>
    <dbReference type="NCBI Taxonomy" id="1133849"/>
    <lineage>
        <taxon>Bacteria</taxon>
        <taxon>Bacillati</taxon>
        <taxon>Actinomycetota</taxon>
        <taxon>Actinomycetes</taxon>
        <taxon>Mycobacteriales</taxon>
        <taxon>Nocardiaceae</taxon>
        <taxon>Nocardia</taxon>
    </lineage>
</organism>
<reference evidence="1 2" key="1">
    <citation type="journal article" date="2012" name="J. Bacteriol.">
        <title>Complete genome sequence of Nocardia brasiliensis HUJEG-1.</title>
        <authorList>
            <person name="Vera-Cabrera L."/>
            <person name="Ortiz-Lopez R."/>
            <person name="Elizondo-Gonzalez R."/>
            <person name="Perez-Maya A.A."/>
            <person name="Ocampo-Candiani J."/>
        </authorList>
    </citation>
    <scope>NUCLEOTIDE SEQUENCE [LARGE SCALE GENOMIC DNA]</scope>
    <source>
        <strain evidence="2">ATCC 700358</strain>
    </source>
</reference>
<evidence type="ECO:0000313" key="2">
    <source>
        <dbReference type="Proteomes" id="UP000006304"/>
    </source>
</evidence>